<protein>
    <submittedName>
        <fullName evidence="1">Type IV pilus assembly protein PilA</fullName>
    </submittedName>
</protein>
<proteinExistence type="predicted"/>
<reference evidence="1" key="1">
    <citation type="submission" date="2015-03" db="EMBL/GenBank/DDBJ databases">
        <authorList>
            <person name="Xie B.-B."/>
            <person name="Rong J.-C."/>
            <person name="Qin Q.-L."/>
            <person name="Zhang Y.-Z."/>
        </authorList>
    </citation>
    <scope>NUCLEOTIDE SEQUENCE</scope>
    <source>
        <strain evidence="1">DSM 14585</strain>
    </source>
</reference>
<gene>
    <name evidence="1" type="primary">pilA</name>
    <name evidence="1" type="ORF">PAGA_a3424</name>
</gene>
<name>A0ACA8E042_9GAMM</name>
<evidence type="ECO:0000313" key="1">
    <source>
        <dbReference type="EMBL" id="ATC83561.1"/>
    </source>
</evidence>
<dbReference type="Proteomes" id="UP000217277">
    <property type="component" value="Chromosome I"/>
</dbReference>
<dbReference type="EMBL" id="CP011011">
    <property type="protein sequence ID" value="ATC83561.1"/>
    <property type="molecule type" value="Genomic_DNA"/>
</dbReference>
<organism evidence="1 2">
    <name type="scientific">Pseudoalteromonas agarivorans DSM 14585</name>
    <dbReference type="NCBI Taxonomy" id="1312369"/>
    <lineage>
        <taxon>Bacteria</taxon>
        <taxon>Pseudomonadati</taxon>
        <taxon>Pseudomonadota</taxon>
        <taxon>Gammaproteobacteria</taxon>
        <taxon>Alteromonadales</taxon>
        <taxon>Pseudoalteromonadaceae</taxon>
        <taxon>Pseudoalteromonas</taxon>
    </lineage>
</organism>
<sequence>MRKSYGFSLIELMIVIAIIGVLISLALPAYNNHFKRSKFTEIVLASNALQRQIEICFYTKHSLDKCDSFQEVGSSKADFKAPNYVNDIEIINSSSSLKIKTTASAESSISSSGDTYIIEGTVKSNQLQWQLSSDSTCISVGTC</sequence>
<accession>A0ACA8E042</accession>
<evidence type="ECO:0000313" key="2">
    <source>
        <dbReference type="Proteomes" id="UP000217277"/>
    </source>
</evidence>
<keyword evidence="2" id="KW-1185">Reference proteome</keyword>